<comment type="caution">
    <text evidence="1">The sequence shown here is derived from an EMBL/GenBank/DDBJ whole genome shotgun (WGS) entry which is preliminary data.</text>
</comment>
<reference evidence="1 2" key="1">
    <citation type="submission" date="2022-01" db="EMBL/GenBank/DDBJ databases">
        <authorList>
            <person name="Xiong W."/>
            <person name="Schranz E."/>
        </authorList>
    </citation>
    <scope>NUCLEOTIDE SEQUENCE [LARGE SCALE GENOMIC DNA]</scope>
</reference>
<sequence>MEKRWNGRDNRSFADVVGGRNKLRRTLPDQPQEYSTPIKIVDDSPLRGWLRCKLTLIGELYSLDHLEKAPFSFKNCDGSKCELKYLGGLRIGVKFIDEKSRDSFL</sequence>
<dbReference type="Proteomes" id="UP001157418">
    <property type="component" value="Unassembled WGS sequence"/>
</dbReference>
<evidence type="ECO:0000313" key="2">
    <source>
        <dbReference type="Proteomes" id="UP001157418"/>
    </source>
</evidence>
<keyword evidence="2" id="KW-1185">Reference proteome</keyword>
<evidence type="ECO:0000313" key="1">
    <source>
        <dbReference type="EMBL" id="CAH1442169.1"/>
    </source>
</evidence>
<dbReference type="EMBL" id="CAKMRJ010005412">
    <property type="protein sequence ID" value="CAH1442169.1"/>
    <property type="molecule type" value="Genomic_DNA"/>
</dbReference>
<name>A0AAU9NW50_9ASTR</name>
<organism evidence="1 2">
    <name type="scientific">Lactuca virosa</name>
    <dbReference type="NCBI Taxonomy" id="75947"/>
    <lineage>
        <taxon>Eukaryota</taxon>
        <taxon>Viridiplantae</taxon>
        <taxon>Streptophyta</taxon>
        <taxon>Embryophyta</taxon>
        <taxon>Tracheophyta</taxon>
        <taxon>Spermatophyta</taxon>
        <taxon>Magnoliopsida</taxon>
        <taxon>eudicotyledons</taxon>
        <taxon>Gunneridae</taxon>
        <taxon>Pentapetalae</taxon>
        <taxon>asterids</taxon>
        <taxon>campanulids</taxon>
        <taxon>Asterales</taxon>
        <taxon>Asteraceae</taxon>
        <taxon>Cichorioideae</taxon>
        <taxon>Cichorieae</taxon>
        <taxon>Lactucinae</taxon>
        <taxon>Lactuca</taxon>
    </lineage>
</organism>
<proteinExistence type="predicted"/>
<dbReference type="AlphaFoldDB" id="A0AAU9NW50"/>
<accession>A0AAU9NW50</accession>
<protein>
    <submittedName>
        <fullName evidence="1">Uncharacterized protein</fullName>
    </submittedName>
</protein>
<gene>
    <name evidence="1" type="ORF">LVIROSA_LOCUS28177</name>
</gene>